<comment type="cofactor">
    <cofactor evidence="7">
        <name>a divalent metal cation</name>
        <dbReference type="ChEBI" id="CHEBI:60240"/>
    </cofactor>
    <text evidence="7">Binds 2 divalent metal cations per subunit. Site 1 may preferentially bind zinc ions, while site 2 has a preference for magnesium and/or manganese ions.</text>
</comment>
<evidence type="ECO:0000256" key="7">
    <source>
        <dbReference type="RuleBase" id="RU363067"/>
    </source>
</evidence>
<keyword evidence="1 6" id="KW-0479">Metal-binding</keyword>
<dbReference type="PROSITE" id="PS00126">
    <property type="entry name" value="PDEASE_I_1"/>
    <property type="match status" value="1"/>
</dbReference>
<dbReference type="PROSITE" id="PS51845">
    <property type="entry name" value="PDEASE_I_2"/>
    <property type="match status" value="1"/>
</dbReference>
<dbReference type="SUPFAM" id="SSF109604">
    <property type="entry name" value="HD-domain/PDEase-like"/>
    <property type="match status" value="1"/>
</dbReference>
<dbReference type="Pfam" id="PF18100">
    <property type="entry name" value="PDE4_UCR"/>
    <property type="match status" value="1"/>
</dbReference>
<comment type="similarity">
    <text evidence="7">Belongs to the cyclic nucleotide phosphodiesterase family.</text>
</comment>
<name>A0AAD9UCE6_RIDPI</name>
<dbReference type="PRINTS" id="PR00387">
    <property type="entry name" value="PDIESTERASE1"/>
</dbReference>
<sequence length="553" mass="62003">MLLTSVPSSLSTRNKDGQQDSNQAAPNMPKLTDEQRQKMSVDTLEEIEWCLEQLETLQTHQSVSDMASSKFKRMLNRELSHFAESSKSGNQISEYICTTFLDQHDVYELPTVKVENHDTCAGSGGGTGGTGGTGGEGGGRSKEHKRPMKKLTEQKSSAMSQISGVHKLKRIDSLSSGLLPKYGVEATDIDKLTKYMDNVDKWGVDIFRIGELTNDRPLTAVTYTILQERGLLQQFKIPPPTLVTYLRHLEDHYNNIPYHNMYHAADVTQSTHVLISVTALKNVFSDLEVLAAIFACAIHDVDHPGVTNQFLIETGSDLAVMYNDDSVLESHHLAVAFKLLQEDGCDIFQNLSTKQRKLVRRMVIDMVLATDMSKHMSLLADLKTMVETKKVAGSGLLLLDSYSNRIQVLQNMVHCADLSSPTKPLDLYREWTRRVMEEFFHQGDLERQMGFDISPMCDRLSASIEKTQVGFIDYIAHPLWEAWADLVHPDCQEILDTLEDNRDWYQNMIPISPSNLQAEDGEMPDDTTRDAKFQYDVKLDDGSSSANGASQAT</sequence>
<feature type="binding site" evidence="5">
    <location>
        <position position="300"/>
    </location>
    <ligand>
        <name>AMP</name>
        <dbReference type="ChEBI" id="CHEBI:456215"/>
    </ligand>
</feature>
<dbReference type="InterPro" id="IPR003607">
    <property type="entry name" value="HD/PDEase_dom"/>
</dbReference>
<dbReference type="EC" id="3.1.4.-" evidence="7"/>
<evidence type="ECO:0000259" key="9">
    <source>
        <dbReference type="PROSITE" id="PS51845"/>
    </source>
</evidence>
<feature type="binding site" evidence="5">
    <location>
        <position position="468"/>
    </location>
    <ligand>
        <name>AMP</name>
        <dbReference type="ChEBI" id="CHEBI:456215"/>
    </ligand>
</feature>
<dbReference type="Gene3D" id="1.10.1300.10">
    <property type="entry name" value="3'5'-cyclic nucleotide phosphodiesterase, catalytic domain"/>
    <property type="match status" value="1"/>
</dbReference>
<evidence type="ECO:0000256" key="6">
    <source>
        <dbReference type="PIRSR" id="PIRSR623088-3"/>
    </source>
</evidence>
<feature type="binding site" evidence="6">
    <location>
        <position position="417"/>
    </location>
    <ligand>
        <name>Zn(2+)</name>
        <dbReference type="ChEBI" id="CHEBI:29105"/>
        <label>1</label>
    </ligand>
</feature>
<dbReference type="InterPro" id="IPR002073">
    <property type="entry name" value="PDEase_catalytic_dom"/>
</dbReference>
<feature type="binding site" evidence="6">
    <location>
        <position position="263"/>
    </location>
    <ligand>
        <name>Zn(2+)</name>
        <dbReference type="ChEBI" id="CHEBI:29105"/>
        <label>1</label>
    </ligand>
</feature>
<comment type="caution">
    <text evidence="10">The sequence shown here is derived from an EMBL/GenBank/DDBJ whole genome shotgun (WGS) entry which is preliminary data.</text>
</comment>
<dbReference type="AlphaFoldDB" id="A0AAD9UCE6"/>
<feature type="binding site" evidence="5">
    <location>
        <begin position="259"/>
        <end position="263"/>
    </location>
    <ligand>
        <name>AMP</name>
        <dbReference type="ChEBI" id="CHEBI:456215"/>
    </ligand>
</feature>
<protein>
    <recommendedName>
        <fullName evidence="7">Phosphodiesterase</fullName>
        <ecNumber evidence="7">3.1.4.-</ecNumber>
    </recommendedName>
</protein>
<feature type="active site" description="Proton donor" evidence="4">
    <location>
        <position position="259"/>
    </location>
</feature>
<feature type="binding site" evidence="6">
    <location>
        <position position="300"/>
    </location>
    <ligand>
        <name>Zn(2+)</name>
        <dbReference type="ChEBI" id="CHEBI:29105"/>
        <label>2</label>
    </ligand>
</feature>
<evidence type="ECO:0000256" key="2">
    <source>
        <dbReference type="ARBA" id="ARBA00022801"/>
    </source>
</evidence>
<feature type="binding site" evidence="5">
    <location>
        <position position="417"/>
    </location>
    <ligand>
        <name>AMP</name>
        <dbReference type="ChEBI" id="CHEBI:456215"/>
    </ligand>
</feature>
<feature type="region of interest" description="Disordered" evidence="8">
    <location>
        <begin position="1"/>
        <end position="37"/>
    </location>
</feature>
<dbReference type="GO" id="GO:0046872">
    <property type="term" value="F:metal ion binding"/>
    <property type="evidence" value="ECO:0007669"/>
    <property type="project" value="UniProtKB-KW"/>
</dbReference>
<feature type="domain" description="PDEase" evidence="9">
    <location>
        <begin position="184"/>
        <end position="512"/>
    </location>
</feature>
<keyword evidence="2 7" id="KW-0378">Hydrolase</keyword>
<evidence type="ECO:0000256" key="3">
    <source>
        <dbReference type="ARBA" id="ARBA00023149"/>
    </source>
</evidence>
<dbReference type="SMART" id="SM00471">
    <property type="entry name" value="HDc"/>
    <property type="match status" value="1"/>
</dbReference>
<dbReference type="InterPro" id="IPR023088">
    <property type="entry name" value="PDEase"/>
</dbReference>
<dbReference type="GO" id="GO:0004114">
    <property type="term" value="F:3',5'-cyclic-nucleotide phosphodiesterase activity"/>
    <property type="evidence" value="ECO:0007669"/>
    <property type="project" value="InterPro"/>
</dbReference>
<dbReference type="InterPro" id="IPR023174">
    <property type="entry name" value="PDEase_CS"/>
</dbReference>
<feature type="region of interest" description="Disordered" evidence="8">
    <location>
        <begin position="120"/>
        <end position="157"/>
    </location>
</feature>
<dbReference type="PANTHER" id="PTHR11347">
    <property type="entry name" value="CYCLIC NUCLEOTIDE PHOSPHODIESTERASE"/>
    <property type="match status" value="1"/>
</dbReference>
<dbReference type="InterPro" id="IPR040844">
    <property type="entry name" value="PDE4_UCR"/>
</dbReference>
<feature type="binding site" evidence="6">
    <location>
        <position position="300"/>
    </location>
    <ligand>
        <name>Zn(2+)</name>
        <dbReference type="ChEBI" id="CHEBI:29105"/>
        <label>1</label>
    </ligand>
</feature>
<keyword evidence="3" id="KW-0114">cAMP</keyword>
<keyword evidence="11" id="KW-1185">Reference proteome</keyword>
<dbReference type="FunFam" id="1.10.1300.10:FF:000001">
    <property type="entry name" value="Phosphodiesterase"/>
    <property type="match status" value="1"/>
</dbReference>
<proteinExistence type="inferred from homology"/>
<dbReference type="InterPro" id="IPR036971">
    <property type="entry name" value="PDEase_catalytic_dom_sf"/>
</dbReference>
<evidence type="ECO:0000256" key="5">
    <source>
        <dbReference type="PIRSR" id="PIRSR623088-2"/>
    </source>
</evidence>
<evidence type="ECO:0000256" key="4">
    <source>
        <dbReference type="PIRSR" id="PIRSR623088-1"/>
    </source>
</evidence>
<dbReference type="EMBL" id="JAODUO010000280">
    <property type="protein sequence ID" value="KAK2184145.1"/>
    <property type="molecule type" value="Genomic_DNA"/>
</dbReference>
<gene>
    <name evidence="10" type="ORF">NP493_279g03001</name>
</gene>
<evidence type="ECO:0000256" key="1">
    <source>
        <dbReference type="ARBA" id="ARBA00022723"/>
    </source>
</evidence>
<evidence type="ECO:0000256" key="8">
    <source>
        <dbReference type="SAM" id="MobiDB-lite"/>
    </source>
</evidence>
<organism evidence="10 11">
    <name type="scientific">Ridgeia piscesae</name>
    <name type="common">Tubeworm</name>
    <dbReference type="NCBI Taxonomy" id="27915"/>
    <lineage>
        <taxon>Eukaryota</taxon>
        <taxon>Metazoa</taxon>
        <taxon>Spiralia</taxon>
        <taxon>Lophotrochozoa</taxon>
        <taxon>Annelida</taxon>
        <taxon>Polychaeta</taxon>
        <taxon>Sedentaria</taxon>
        <taxon>Canalipalpata</taxon>
        <taxon>Sabellida</taxon>
        <taxon>Siboglinidae</taxon>
        <taxon>Ridgeia</taxon>
    </lineage>
</organism>
<dbReference type="CDD" id="cd00077">
    <property type="entry name" value="HDc"/>
    <property type="match status" value="1"/>
</dbReference>
<reference evidence="10" key="1">
    <citation type="journal article" date="2023" name="Mol. Biol. Evol.">
        <title>Third-Generation Sequencing Reveals the Adaptive Role of the Epigenome in Three Deep-Sea Polychaetes.</title>
        <authorList>
            <person name="Perez M."/>
            <person name="Aroh O."/>
            <person name="Sun Y."/>
            <person name="Lan Y."/>
            <person name="Juniper S.K."/>
            <person name="Young C.R."/>
            <person name="Angers B."/>
            <person name="Qian P.Y."/>
        </authorList>
    </citation>
    <scope>NUCLEOTIDE SEQUENCE</scope>
    <source>
        <strain evidence="10">R07B-5</strain>
    </source>
</reference>
<dbReference type="GO" id="GO:0007165">
    <property type="term" value="P:signal transduction"/>
    <property type="evidence" value="ECO:0007669"/>
    <property type="project" value="InterPro"/>
</dbReference>
<dbReference type="Pfam" id="PF00233">
    <property type="entry name" value="PDEase_I"/>
    <property type="match status" value="1"/>
</dbReference>
<feature type="binding site" evidence="6">
    <location>
        <position position="299"/>
    </location>
    <ligand>
        <name>Zn(2+)</name>
        <dbReference type="ChEBI" id="CHEBI:29105"/>
        <label>1</label>
    </ligand>
</feature>
<evidence type="ECO:0000313" key="11">
    <source>
        <dbReference type="Proteomes" id="UP001209878"/>
    </source>
</evidence>
<dbReference type="Proteomes" id="UP001209878">
    <property type="component" value="Unassembled WGS sequence"/>
</dbReference>
<evidence type="ECO:0000313" key="10">
    <source>
        <dbReference type="EMBL" id="KAK2184145.1"/>
    </source>
</evidence>
<feature type="compositionally biased region" description="Gly residues" evidence="8">
    <location>
        <begin position="122"/>
        <end position="138"/>
    </location>
</feature>
<accession>A0AAD9UCE6</accession>
<feature type="compositionally biased region" description="Polar residues" evidence="8">
    <location>
        <begin position="1"/>
        <end position="12"/>
    </location>
</feature>